<gene>
    <name evidence="2" type="ORF">F511_22462</name>
</gene>
<sequence length="200" mass="22104">MTSAVLSSQSADEEISPGALSEDVSAVGSRHSAKKRWNQQRATVQPVDAGLAMETSKVKSGVRNQADAKLNQLELSQPVGTREPAASAKEKMNQLEQELYGKRPAHHDTAKSDACHRTGYKLLPSSLLHQSYSNQKKSTDSLELLSSRSKPLTEFSVGKYLPHYSKLSVHLQPTYHLYLYLSSAASKRHIQGDRNLQVFD</sequence>
<evidence type="ECO:0000256" key="1">
    <source>
        <dbReference type="SAM" id="MobiDB-lite"/>
    </source>
</evidence>
<accession>A0A2Z7D301</accession>
<reference evidence="2 3" key="1">
    <citation type="journal article" date="2015" name="Proc. Natl. Acad. Sci. U.S.A.">
        <title>The resurrection genome of Boea hygrometrica: A blueprint for survival of dehydration.</title>
        <authorList>
            <person name="Xiao L."/>
            <person name="Yang G."/>
            <person name="Zhang L."/>
            <person name="Yang X."/>
            <person name="Zhao S."/>
            <person name="Ji Z."/>
            <person name="Zhou Q."/>
            <person name="Hu M."/>
            <person name="Wang Y."/>
            <person name="Chen M."/>
            <person name="Xu Y."/>
            <person name="Jin H."/>
            <person name="Xiao X."/>
            <person name="Hu G."/>
            <person name="Bao F."/>
            <person name="Hu Y."/>
            <person name="Wan P."/>
            <person name="Li L."/>
            <person name="Deng X."/>
            <person name="Kuang T."/>
            <person name="Xiang C."/>
            <person name="Zhu J.K."/>
            <person name="Oliver M.J."/>
            <person name="He Y."/>
        </authorList>
    </citation>
    <scope>NUCLEOTIDE SEQUENCE [LARGE SCALE GENOMIC DNA]</scope>
    <source>
        <strain evidence="3">cv. XS01</strain>
    </source>
</reference>
<protein>
    <submittedName>
        <fullName evidence="2">Calcium-transporting ATPase 2, plasma membrane-type</fullName>
    </submittedName>
</protein>
<feature type="compositionally biased region" description="Polar residues" evidence="1">
    <location>
        <begin position="1"/>
        <end position="10"/>
    </location>
</feature>
<evidence type="ECO:0000313" key="2">
    <source>
        <dbReference type="EMBL" id="KZV52689.1"/>
    </source>
</evidence>
<proteinExistence type="predicted"/>
<dbReference type="Proteomes" id="UP000250235">
    <property type="component" value="Unassembled WGS sequence"/>
</dbReference>
<feature type="region of interest" description="Disordered" evidence="1">
    <location>
        <begin position="1"/>
        <end position="44"/>
    </location>
</feature>
<name>A0A2Z7D301_9LAMI</name>
<feature type="region of interest" description="Disordered" evidence="1">
    <location>
        <begin position="69"/>
        <end position="89"/>
    </location>
</feature>
<dbReference type="EMBL" id="KQ991024">
    <property type="protein sequence ID" value="KZV52689.1"/>
    <property type="molecule type" value="Genomic_DNA"/>
</dbReference>
<evidence type="ECO:0000313" key="3">
    <source>
        <dbReference type="Proteomes" id="UP000250235"/>
    </source>
</evidence>
<organism evidence="2 3">
    <name type="scientific">Dorcoceras hygrometricum</name>
    <dbReference type="NCBI Taxonomy" id="472368"/>
    <lineage>
        <taxon>Eukaryota</taxon>
        <taxon>Viridiplantae</taxon>
        <taxon>Streptophyta</taxon>
        <taxon>Embryophyta</taxon>
        <taxon>Tracheophyta</taxon>
        <taxon>Spermatophyta</taxon>
        <taxon>Magnoliopsida</taxon>
        <taxon>eudicotyledons</taxon>
        <taxon>Gunneridae</taxon>
        <taxon>Pentapetalae</taxon>
        <taxon>asterids</taxon>
        <taxon>lamiids</taxon>
        <taxon>Lamiales</taxon>
        <taxon>Gesneriaceae</taxon>
        <taxon>Didymocarpoideae</taxon>
        <taxon>Trichosporeae</taxon>
        <taxon>Loxocarpinae</taxon>
        <taxon>Dorcoceras</taxon>
    </lineage>
</organism>
<keyword evidence="3" id="KW-1185">Reference proteome</keyword>
<dbReference type="AlphaFoldDB" id="A0A2Z7D301"/>